<accession>A0ABN7SDL2</accession>
<evidence type="ECO:0000256" key="1">
    <source>
        <dbReference type="SAM" id="Phobius"/>
    </source>
</evidence>
<dbReference type="PANTHER" id="PTHR20765">
    <property type="entry name" value="SOLUTE CARRIER FAMILY 43 MEMBER 3-RELATED"/>
    <property type="match status" value="1"/>
</dbReference>
<dbReference type="SUPFAM" id="SSF103473">
    <property type="entry name" value="MFS general substrate transporter"/>
    <property type="match status" value="1"/>
</dbReference>
<evidence type="ECO:0000313" key="3">
    <source>
        <dbReference type="Proteomes" id="UP001158576"/>
    </source>
</evidence>
<sequence>MGPYQQPFTKKRVRIELPPNENTITTMSSLKKAACVTSTFIESLVFTGPLLGWSSLAFCLKSEGYFDTCSQPVESVHVSASESSELETTSLLINSSEHCSVENDTICADQTKTINDLYTYAAIICNIYCLASGYLLDKYGTWISRFLSCLLLTTGAMLMAISTPSSSYLYYFGFPMMSSGGIALLVSNIQIANLYPSKRGVIITEINGLFGSSSAVFLIVKMLYQSGIPLSRIMMSYGLLSLLCLVKTFLLMPRYNIPFDVPPGFDFGLCDLQSKKEVDERKVDLSKKSESFSNSASSMLYIGFLLFFGILLLRLNYFLSSYFAWLSDLVRRVIPDCDARAEYISKYVNILGTVQLLEAVTYAPLIGAFFDYLRRFIRRRNENLPEEISSLKANSVCLFICLIFGVISTILPCIDNIALQTVTIVSLCLYRCFYVGTIATFLTYAFPVEHFGKLYGIARVVGGFSTFLSKPIFAAVVENDNAFKDANIDFTIALILCFAQPINIYRCAMKKEKKFIDEDENNLETSFIQKNHKVDHLNSSVMLNSLQSIAA</sequence>
<feature type="transmembrane region" description="Helical" evidence="1">
    <location>
        <begin position="168"/>
        <end position="189"/>
    </location>
</feature>
<feature type="transmembrane region" description="Helical" evidence="1">
    <location>
        <begin position="117"/>
        <end position="136"/>
    </location>
</feature>
<dbReference type="Gene3D" id="1.20.1250.20">
    <property type="entry name" value="MFS general substrate transporter like domains"/>
    <property type="match status" value="1"/>
</dbReference>
<keyword evidence="3" id="KW-1185">Reference proteome</keyword>
<proteinExistence type="predicted"/>
<dbReference type="InterPro" id="IPR027197">
    <property type="entry name" value="SLC43A3"/>
</dbReference>
<dbReference type="EMBL" id="OU015569">
    <property type="protein sequence ID" value="CAG5095923.1"/>
    <property type="molecule type" value="Genomic_DNA"/>
</dbReference>
<evidence type="ECO:0000313" key="2">
    <source>
        <dbReference type="EMBL" id="CAG5095923.1"/>
    </source>
</evidence>
<organism evidence="2 3">
    <name type="scientific">Oikopleura dioica</name>
    <name type="common">Tunicate</name>
    <dbReference type="NCBI Taxonomy" id="34765"/>
    <lineage>
        <taxon>Eukaryota</taxon>
        <taxon>Metazoa</taxon>
        <taxon>Chordata</taxon>
        <taxon>Tunicata</taxon>
        <taxon>Appendicularia</taxon>
        <taxon>Copelata</taxon>
        <taxon>Oikopleuridae</taxon>
        <taxon>Oikopleura</taxon>
    </lineage>
</organism>
<feature type="transmembrane region" description="Helical" evidence="1">
    <location>
        <begin position="417"/>
        <end position="442"/>
    </location>
</feature>
<keyword evidence="1" id="KW-0812">Transmembrane</keyword>
<keyword evidence="1" id="KW-0472">Membrane</keyword>
<dbReference type="Proteomes" id="UP001158576">
    <property type="component" value="Chromosome XSR"/>
</dbReference>
<dbReference type="PANTHER" id="PTHR20765:SF1">
    <property type="entry name" value="EQUILIBRATIVE NUCLEOBASE TRANSPORTER 1"/>
    <property type="match status" value="1"/>
</dbReference>
<feature type="transmembrane region" description="Helical" evidence="1">
    <location>
        <begin position="201"/>
        <end position="224"/>
    </location>
</feature>
<feature type="transmembrane region" description="Helical" evidence="1">
    <location>
        <begin position="298"/>
        <end position="319"/>
    </location>
</feature>
<keyword evidence="1" id="KW-1133">Transmembrane helix</keyword>
<dbReference type="InterPro" id="IPR036259">
    <property type="entry name" value="MFS_trans_sf"/>
</dbReference>
<feature type="transmembrane region" description="Helical" evidence="1">
    <location>
        <begin position="143"/>
        <end position="162"/>
    </location>
</feature>
<feature type="transmembrane region" description="Helical" evidence="1">
    <location>
        <begin position="391"/>
        <end position="411"/>
    </location>
</feature>
<gene>
    <name evidence="2" type="ORF">OKIOD_LOCUS5959</name>
</gene>
<protein>
    <submittedName>
        <fullName evidence="2">Oidioi.mRNA.OKI2018_I69.XSR.g14401.t1.cds</fullName>
    </submittedName>
</protein>
<feature type="transmembrane region" description="Helical" evidence="1">
    <location>
        <begin position="350"/>
        <end position="370"/>
    </location>
</feature>
<name>A0ABN7SDL2_OIKDI</name>
<feature type="transmembrane region" description="Helical" evidence="1">
    <location>
        <begin position="230"/>
        <end position="250"/>
    </location>
</feature>
<feature type="transmembrane region" description="Helical" evidence="1">
    <location>
        <begin position="488"/>
        <end position="505"/>
    </location>
</feature>
<reference evidence="2 3" key="1">
    <citation type="submission" date="2021-04" db="EMBL/GenBank/DDBJ databases">
        <authorList>
            <person name="Bliznina A."/>
        </authorList>
    </citation>
    <scope>NUCLEOTIDE SEQUENCE [LARGE SCALE GENOMIC DNA]</scope>
</reference>